<dbReference type="AlphaFoldDB" id="A0AAU8J8G8"/>
<dbReference type="EMBL" id="CP159837">
    <property type="protein sequence ID" value="XCM35035.1"/>
    <property type="molecule type" value="Genomic_DNA"/>
</dbReference>
<dbReference type="GO" id="GO:0046654">
    <property type="term" value="P:tetrahydrofolate biosynthetic process"/>
    <property type="evidence" value="ECO:0007669"/>
    <property type="project" value="UniProtKB-UniRule"/>
</dbReference>
<sequence>MDAIEITGLRYYGYVGYFPEEQVLGQWFEVDLTLWLDLSVVGQNDRLEDTLNYADVVEQVRQLMETAKFKTVERLNTAIIEAMLNFEKVQKVRSRLVKVSPPIPGFPGHIVIEMIRDKDRVS</sequence>
<dbReference type="NCBIfam" id="TIGR00525">
    <property type="entry name" value="folB"/>
    <property type="match status" value="1"/>
</dbReference>
<evidence type="ECO:0000256" key="3">
    <source>
        <dbReference type="ARBA" id="ARBA00005708"/>
    </source>
</evidence>
<proteinExistence type="inferred from homology"/>
<evidence type="ECO:0000259" key="7">
    <source>
        <dbReference type="SMART" id="SM00905"/>
    </source>
</evidence>
<dbReference type="PANTHER" id="PTHR42844">
    <property type="entry name" value="DIHYDRONEOPTERIN ALDOLASE 1-RELATED"/>
    <property type="match status" value="1"/>
</dbReference>
<comment type="pathway">
    <text evidence="2 6">Cofactor biosynthesis; tetrahydrofolate biosynthesis; 2-amino-4-hydroxy-6-hydroxymethyl-7,8-dihydropteridine diphosphate from 7,8-dihydroneopterin triphosphate: step 3/4.</text>
</comment>
<evidence type="ECO:0000256" key="1">
    <source>
        <dbReference type="ARBA" id="ARBA00001353"/>
    </source>
</evidence>
<dbReference type="InterPro" id="IPR006156">
    <property type="entry name" value="Dihydroneopterin_aldolase"/>
</dbReference>
<gene>
    <name evidence="8" type="primary">folB</name>
    <name evidence="8" type="ORF">ABWT76_003686</name>
</gene>
<dbReference type="NCBIfam" id="TIGR00526">
    <property type="entry name" value="folB_dom"/>
    <property type="match status" value="1"/>
</dbReference>
<dbReference type="Gene3D" id="3.30.1130.10">
    <property type="match status" value="1"/>
</dbReference>
<dbReference type="Pfam" id="PF02152">
    <property type="entry name" value="FolB"/>
    <property type="match status" value="1"/>
</dbReference>
<evidence type="ECO:0000256" key="6">
    <source>
        <dbReference type="RuleBase" id="RU362079"/>
    </source>
</evidence>
<dbReference type="GO" id="GO:0004150">
    <property type="term" value="F:dihydroneopterin aldolase activity"/>
    <property type="evidence" value="ECO:0007669"/>
    <property type="project" value="UniProtKB-UniRule"/>
</dbReference>
<comment type="catalytic activity">
    <reaction evidence="1 6">
        <text>7,8-dihydroneopterin = 6-hydroxymethyl-7,8-dihydropterin + glycolaldehyde</text>
        <dbReference type="Rhea" id="RHEA:10540"/>
        <dbReference type="ChEBI" id="CHEBI:17001"/>
        <dbReference type="ChEBI" id="CHEBI:17071"/>
        <dbReference type="ChEBI" id="CHEBI:44841"/>
        <dbReference type="EC" id="4.1.2.25"/>
    </reaction>
</comment>
<evidence type="ECO:0000256" key="2">
    <source>
        <dbReference type="ARBA" id="ARBA00005013"/>
    </source>
</evidence>
<dbReference type="SMART" id="SM00905">
    <property type="entry name" value="FolB"/>
    <property type="match status" value="1"/>
</dbReference>
<keyword evidence="5 6" id="KW-0456">Lyase</keyword>
<dbReference type="EC" id="4.1.2.25" evidence="6"/>
<feature type="domain" description="Dihydroneopterin aldolase/epimerase" evidence="7">
    <location>
        <begin position="4"/>
        <end position="116"/>
    </location>
</feature>
<dbReference type="InterPro" id="IPR043133">
    <property type="entry name" value="GTP-CH-I_C/QueF"/>
</dbReference>
<comment type="similarity">
    <text evidence="3 6">Belongs to the DHNA family.</text>
</comment>
<dbReference type="SUPFAM" id="SSF55620">
    <property type="entry name" value="Tetrahydrobiopterin biosynthesis enzymes-like"/>
    <property type="match status" value="1"/>
</dbReference>
<dbReference type="InterPro" id="IPR006157">
    <property type="entry name" value="FolB_dom"/>
</dbReference>
<evidence type="ECO:0000256" key="5">
    <source>
        <dbReference type="ARBA" id="ARBA00023239"/>
    </source>
</evidence>
<comment type="function">
    <text evidence="6">Catalyzes the conversion of 7,8-dihydroneopterin to 6-hydroxymethyl-7,8-dihydropterin.</text>
</comment>
<reference evidence="8" key="1">
    <citation type="submission" date="2024-07" db="EMBL/GenBank/DDBJ databases">
        <authorList>
            <person name="Kim Y.J."/>
            <person name="Jeong J.Y."/>
        </authorList>
    </citation>
    <scope>NUCLEOTIDE SEQUENCE</scope>
    <source>
        <strain evidence="8">GIHE-MW2</strain>
    </source>
</reference>
<dbReference type="GO" id="GO:0005737">
    <property type="term" value="C:cytoplasm"/>
    <property type="evidence" value="ECO:0007669"/>
    <property type="project" value="TreeGrafter"/>
</dbReference>
<dbReference type="PANTHER" id="PTHR42844:SF1">
    <property type="entry name" value="DIHYDRONEOPTERIN ALDOLASE 1-RELATED"/>
    <property type="match status" value="1"/>
</dbReference>
<evidence type="ECO:0000313" key="8">
    <source>
        <dbReference type="EMBL" id="XCM35035.1"/>
    </source>
</evidence>
<name>A0AAU8J8G8_9CYAN</name>
<dbReference type="RefSeq" id="WP_054466445.1">
    <property type="nucleotide sequence ID" value="NZ_CP159837.1"/>
</dbReference>
<evidence type="ECO:0000256" key="4">
    <source>
        <dbReference type="ARBA" id="ARBA00022909"/>
    </source>
</evidence>
<keyword evidence="4 6" id="KW-0289">Folate biosynthesis</keyword>
<dbReference type="GO" id="GO:0046656">
    <property type="term" value="P:folic acid biosynthetic process"/>
    <property type="evidence" value="ECO:0007669"/>
    <property type="project" value="UniProtKB-UniRule"/>
</dbReference>
<organism evidence="8">
    <name type="scientific">Planktothricoides raciborskii GIHE-MW2</name>
    <dbReference type="NCBI Taxonomy" id="2792601"/>
    <lineage>
        <taxon>Bacteria</taxon>
        <taxon>Bacillati</taxon>
        <taxon>Cyanobacteriota</taxon>
        <taxon>Cyanophyceae</taxon>
        <taxon>Oscillatoriophycideae</taxon>
        <taxon>Oscillatoriales</taxon>
        <taxon>Oscillatoriaceae</taxon>
        <taxon>Planktothricoides</taxon>
    </lineage>
</organism>
<protein>
    <recommendedName>
        <fullName evidence="6">7,8-dihydroneopterin aldolase</fullName>
        <ecNumber evidence="6">4.1.2.25</ecNumber>
    </recommendedName>
</protein>
<dbReference type="CDD" id="cd00534">
    <property type="entry name" value="DHNA_DHNTPE"/>
    <property type="match status" value="1"/>
</dbReference>
<accession>A0AAU8J8G8</accession>